<evidence type="ECO:0000313" key="9">
    <source>
        <dbReference type="Proteomes" id="UP000289555"/>
    </source>
</evidence>
<keyword evidence="1" id="KW-0813">Transport</keyword>
<evidence type="ECO:0000256" key="2">
    <source>
        <dbReference type="ARBA" id="ARBA00022475"/>
    </source>
</evidence>
<dbReference type="SUPFAM" id="SSF52540">
    <property type="entry name" value="P-loop containing nucleoside triphosphate hydrolases"/>
    <property type="match status" value="1"/>
</dbReference>
<evidence type="ECO:0000256" key="3">
    <source>
        <dbReference type="ARBA" id="ARBA00022741"/>
    </source>
</evidence>
<keyword evidence="2" id="KW-1003">Cell membrane</keyword>
<keyword evidence="9" id="KW-1185">Reference proteome</keyword>
<evidence type="ECO:0000256" key="6">
    <source>
        <dbReference type="ARBA" id="ARBA00023136"/>
    </source>
</evidence>
<keyword evidence="3" id="KW-0547">Nucleotide-binding</keyword>
<dbReference type="Pfam" id="PF00005">
    <property type="entry name" value="ABC_tran"/>
    <property type="match status" value="1"/>
</dbReference>
<evidence type="ECO:0000259" key="7">
    <source>
        <dbReference type="Pfam" id="PF00005"/>
    </source>
</evidence>
<evidence type="ECO:0000256" key="5">
    <source>
        <dbReference type="ARBA" id="ARBA00022967"/>
    </source>
</evidence>
<dbReference type="Gene3D" id="3.40.50.300">
    <property type="entry name" value="P-loop containing nucleotide triphosphate hydrolases"/>
    <property type="match status" value="1"/>
</dbReference>
<organism evidence="8 9">
    <name type="scientific">Vreelandella olivaria</name>
    <dbReference type="NCBI Taxonomy" id="390919"/>
    <lineage>
        <taxon>Bacteria</taxon>
        <taxon>Pseudomonadati</taxon>
        <taxon>Pseudomonadota</taxon>
        <taxon>Gammaproteobacteria</taxon>
        <taxon>Oceanospirillales</taxon>
        <taxon>Halomonadaceae</taxon>
        <taxon>Vreelandella</taxon>
    </lineage>
</organism>
<evidence type="ECO:0000313" key="8">
    <source>
        <dbReference type="EMBL" id="BBI53487.1"/>
    </source>
</evidence>
<keyword evidence="5" id="KW-1278">Translocase</keyword>
<evidence type="ECO:0000256" key="4">
    <source>
        <dbReference type="ARBA" id="ARBA00022840"/>
    </source>
</evidence>
<evidence type="ECO:0000256" key="1">
    <source>
        <dbReference type="ARBA" id="ARBA00022448"/>
    </source>
</evidence>
<dbReference type="PANTHER" id="PTHR43790:SF3">
    <property type="entry name" value="D-ALLOSE IMPORT ATP-BINDING PROTEIN ALSA-RELATED"/>
    <property type="match status" value="1"/>
</dbReference>
<feature type="domain" description="ABC transporter" evidence="7">
    <location>
        <begin position="2"/>
        <end position="76"/>
    </location>
</feature>
<accession>A0ABM7GS40</accession>
<dbReference type="InterPro" id="IPR027417">
    <property type="entry name" value="P-loop_NTPase"/>
</dbReference>
<dbReference type="InterPro" id="IPR003439">
    <property type="entry name" value="ABC_transporter-like_ATP-bd"/>
</dbReference>
<proteinExistence type="predicted"/>
<keyword evidence="6" id="KW-0472">Membrane</keyword>
<dbReference type="Proteomes" id="UP000289555">
    <property type="component" value="Chromosome"/>
</dbReference>
<protein>
    <recommendedName>
        <fullName evidence="7">ABC transporter domain-containing protein</fullName>
    </recommendedName>
</protein>
<dbReference type="PANTHER" id="PTHR43790">
    <property type="entry name" value="CARBOHYDRATE TRANSPORT ATP-BINDING PROTEIN MG119-RELATED"/>
    <property type="match status" value="1"/>
</dbReference>
<name>A0ABM7GS40_9GAMM</name>
<keyword evidence="4" id="KW-0067">ATP-binding</keyword>
<dbReference type="InterPro" id="IPR050107">
    <property type="entry name" value="ABC_carbohydrate_import_ATPase"/>
</dbReference>
<reference evidence="9" key="1">
    <citation type="journal article" date="2019" name="Microbiol. Resour. Announc.">
        <title>Complete Genome Sequence of Halomonas olivaria, a Moderately Halophilic Bacterium Isolated from Olive Processing Effluents, Obtained by Nanopore Sequencing.</title>
        <authorList>
            <person name="Nagata S."/>
            <person name="Ii K.M."/>
            <person name="Tsukimi T."/>
            <person name="Miura M.C."/>
            <person name="Galipon J."/>
            <person name="Arakawa K."/>
        </authorList>
    </citation>
    <scope>NUCLEOTIDE SEQUENCE [LARGE SCALE GENOMIC DNA]</scope>
    <source>
        <strain evidence="9">TYRC17</strain>
    </source>
</reference>
<sequence length="106" mass="11724">MHALLGENGAGKSTLVKILAGYLRPTSGEVLLSGEQRYYRSSGEAEADGVVMIHQELALAEQLSVEENIFLGRELRRGYFWIGVPCGNAVGRRWRSLKPMWIPAHG</sequence>
<gene>
    <name evidence="8" type="ORF">HORIV_59080</name>
</gene>
<dbReference type="EMBL" id="AP019416">
    <property type="protein sequence ID" value="BBI53487.1"/>
    <property type="molecule type" value="Genomic_DNA"/>
</dbReference>